<dbReference type="EMBL" id="JBHSMM010000004">
    <property type="protein sequence ID" value="MFC5441098.1"/>
    <property type="molecule type" value="Genomic_DNA"/>
</dbReference>
<comment type="caution">
    <text evidence="1">The sequence shown here is derived from an EMBL/GenBank/DDBJ whole genome shotgun (WGS) entry which is preliminary data.</text>
</comment>
<protein>
    <submittedName>
        <fullName evidence="1">Uncharacterized protein</fullName>
    </submittedName>
</protein>
<dbReference type="RefSeq" id="WP_377341547.1">
    <property type="nucleotide sequence ID" value="NZ_JALBWS010000010.1"/>
</dbReference>
<organism evidence="1 2">
    <name type="scientific">Rhodanobacter ginsenosidimutans</name>
    <dbReference type="NCBI Taxonomy" id="490571"/>
    <lineage>
        <taxon>Bacteria</taxon>
        <taxon>Pseudomonadati</taxon>
        <taxon>Pseudomonadota</taxon>
        <taxon>Gammaproteobacteria</taxon>
        <taxon>Lysobacterales</taxon>
        <taxon>Rhodanobacteraceae</taxon>
        <taxon>Rhodanobacter</taxon>
    </lineage>
</organism>
<dbReference type="Proteomes" id="UP001596018">
    <property type="component" value="Unassembled WGS sequence"/>
</dbReference>
<name>A0ABW0JY54_9GAMM</name>
<evidence type="ECO:0000313" key="1">
    <source>
        <dbReference type="EMBL" id="MFC5441098.1"/>
    </source>
</evidence>
<reference evidence="2" key="1">
    <citation type="journal article" date="2019" name="Int. J. Syst. Evol. Microbiol.">
        <title>The Global Catalogue of Microorganisms (GCM) 10K type strain sequencing project: providing services to taxonomists for standard genome sequencing and annotation.</title>
        <authorList>
            <consortium name="The Broad Institute Genomics Platform"/>
            <consortium name="The Broad Institute Genome Sequencing Center for Infectious Disease"/>
            <person name="Wu L."/>
            <person name="Ma J."/>
        </authorList>
    </citation>
    <scope>NUCLEOTIDE SEQUENCE [LARGE SCALE GENOMIC DNA]</scope>
    <source>
        <strain evidence="2">KACC 12822</strain>
    </source>
</reference>
<accession>A0ABW0JY54</accession>
<sequence>MSLGGTAAAAQLAQGTSGEGMRTVLSGDVRARSDDVRGHGAYFQYRIFIPQNHQLAMDRKAGTAIALLAMQGFSITEKEERS</sequence>
<proteinExistence type="predicted"/>
<gene>
    <name evidence="1" type="ORF">ACFPK0_13810</name>
</gene>
<keyword evidence="2" id="KW-1185">Reference proteome</keyword>
<evidence type="ECO:0000313" key="2">
    <source>
        <dbReference type="Proteomes" id="UP001596018"/>
    </source>
</evidence>